<accession>A0ABW0Q250</accession>
<evidence type="ECO:0000256" key="1">
    <source>
        <dbReference type="SAM" id="MobiDB-lite"/>
    </source>
</evidence>
<keyword evidence="3" id="KW-1185">Reference proteome</keyword>
<feature type="compositionally biased region" description="Polar residues" evidence="1">
    <location>
        <begin position="1"/>
        <end position="13"/>
    </location>
</feature>
<proteinExistence type="predicted"/>
<protein>
    <recommendedName>
        <fullName evidence="4">DUF222 domain-containing protein</fullName>
    </recommendedName>
</protein>
<gene>
    <name evidence="2" type="ORF">ACFPP9_24575</name>
</gene>
<evidence type="ECO:0008006" key="4">
    <source>
        <dbReference type="Google" id="ProtNLM"/>
    </source>
</evidence>
<organism evidence="2 3">
    <name type="scientific">Kaistia terrae</name>
    <dbReference type="NCBI Taxonomy" id="537017"/>
    <lineage>
        <taxon>Bacteria</taxon>
        <taxon>Pseudomonadati</taxon>
        <taxon>Pseudomonadota</taxon>
        <taxon>Alphaproteobacteria</taxon>
        <taxon>Hyphomicrobiales</taxon>
        <taxon>Kaistiaceae</taxon>
        <taxon>Kaistia</taxon>
    </lineage>
</organism>
<dbReference type="RefSeq" id="WP_380225574.1">
    <property type="nucleotide sequence ID" value="NZ_JBHSML010000030.1"/>
</dbReference>
<comment type="caution">
    <text evidence="2">The sequence shown here is derived from an EMBL/GenBank/DDBJ whole genome shotgun (WGS) entry which is preliminary data.</text>
</comment>
<evidence type="ECO:0000313" key="3">
    <source>
        <dbReference type="Proteomes" id="UP001596150"/>
    </source>
</evidence>
<reference evidence="3" key="1">
    <citation type="journal article" date="2019" name="Int. J. Syst. Evol. Microbiol.">
        <title>The Global Catalogue of Microorganisms (GCM) 10K type strain sequencing project: providing services to taxonomists for standard genome sequencing and annotation.</title>
        <authorList>
            <consortium name="The Broad Institute Genomics Platform"/>
            <consortium name="The Broad Institute Genome Sequencing Center for Infectious Disease"/>
            <person name="Wu L."/>
            <person name="Ma J."/>
        </authorList>
    </citation>
    <scope>NUCLEOTIDE SEQUENCE [LARGE SCALE GENOMIC DNA]</scope>
    <source>
        <strain evidence="3">KACC 12633</strain>
    </source>
</reference>
<dbReference type="EMBL" id="JBHSML010000030">
    <property type="protein sequence ID" value="MFC5518961.1"/>
    <property type="molecule type" value="Genomic_DNA"/>
</dbReference>
<evidence type="ECO:0000313" key="2">
    <source>
        <dbReference type="EMBL" id="MFC5518961.1"/>
    </source>
</evidence>
<name>A0ABW0Q250_9HYPH</name>
<feature type="region of interest" description="Disordered" evidence="1">
    <location>
        <begin position="1"/>
        <end position="26"/>
    </location>
</feature>
<dbReference type="Proteomes" id="UP001596150">
    <property type="component" value="Unassembled WGS sequence"/>
</dbReference>
<sequence>MSTALSSKANSSAAIPRTPISERARKKAEELTGAVHEAERILRGDMFAVYRRDIATALVAQLDAAADVAGPVLNQLRTGEAKATTAEISQRLALVVGSNPSAGKGDAAIYGRMLAERVGAQEPTVGALEAACVRIMDTQTFLPSIAEVLAALKSEEALQARWIALLLRLPEARQGLLDAIAAEEQRTLERRASVKRTMRWHLERGRPFPPPHTTNEHDIMAEVQTEMARDGVAPGSVPFVEGDSWWKSTSADV</sequence>